<protein>
    <submittedName>
        <fullName evidence="1">Uncharacterized protein</fullName>
    </submittedName>
</protein>
<dbReference type="Proteomes" id="UP000277204">
    <property type="component" value="Unassembled WGS sequence"/>
</dbReference>
<evidence type="ECO:0000313" key="1">
    <source>
        <dbReference type="EMBL" id="VDP57851.1"/>
    </source>
</evidence>
<dbReference type="STRING" id="48269.A0A183NCK1"/>
<accession>A0A183NCK1</accession>
<name>A0A183NCK1_9TREM</name>
<evidence type="ECO:0000313" key="2">
    <source>
        <dbReference type="Proteomes" id="UP000277204"/>
    </source>
</evidence>
<reference evidence="1 2" key="1">
    <citation type="submission" date="2018-11" db="EMBL/GenBank/DDBJ databases">
        <authorList>
            <consortium name="Pathogen Informatics"/>
        </authorList>
    </citation>
    <scope>NUCLEOTIDE SEQUENCE [LARGE SCALE GENOMIC DNA]</scope>
    <source>
        <strain evidence="1 2">Zambia</strain>
    </source>
</reference>
<gene>
    <name evidence="1" type="ORF">SMRZ_LOCUS26026</name>
</gene>
<dbReference type="AlphaFoldDB" id="A0A183NCK1"/>
<dbReference type="EMBL" id="UZAI01022383">
    <property type="protein sequence ID" value="VDP57851.1"/>
    <property type="molecule type" value="Genomic_DNA"/>
</dbReference>
<sequence length="99" mass="11714">MDEQEENWYMDDYEEEEELLEEVDEEKGDNDLSGNYLDDLETIEGDDDYEDVLFENALSIKSVSSEILSCTIPVLRQAYWENLPHICHSNPTYIFHLSW</sequence>
<organism evidence="1 2">
    <name type="scientific">Schistosoma margrebowiei</name>
    <dbReference type="NCBI Taxonomy" id="48269"/>
    <lineage>
        <taxon>Eukaryota</taxon>
        <taxon>Metazoa</taxon>
        <taxon>Spiralia</taxon>
        <taxon>Lophotrochozoa</taxon>
        <taxon>Platyhelminthes</taxon>
        <taxon>Trematoda</taxon>
        <taxon>Digenea</taxon>
        <taxon>Strigeidida</taxon>
        <taxon>Schistosomatoidea</taxon>
        <taxon>Schistosomatidae</taxon>
        <taxon>Schistosoma</taxon>
    </lineage>
</organism>
<keyword evidence="2" id="KW-1185">Reference proteome</keyword>
<proteinExistence type="predicted"/>